<dbReference type="Pfam" id="PF04087">
    <property type="entry name" value="DUF389"/>
    <property type="match status" value="1"/>
</dbReference>
<dbReference type="EMBL" id="MRCG01000014">
    <property type="protein sequence ID" value="OKH46192.1"/>
    <property type="molecule type" value="Genomic_DNA"/>
</dbReference>
<evidence type="ECO:0000313" key="3">
    <source>
        <dbReference type="Proteomes" id="UP000185557"/>
    </source>
</evidence>
<dbReference type="PANTHER" id="PTHR20992:SF9">
    <property type="entry name" value="AT15442P-RELATED"/>
    <property type="match status" value="1"/>
</dbReference>
<keyword evidence="1" id="KW-0472">Membrane</keyword>
<dbReference type="OrthoDB" id="847959at2"/>
<feature type="transmembrane region" description="Helical" evidence="1">
    <location>
        <begin position="167"/>
        <end position="188"/>
    </location>
</feature>
<protein>
    <recommendedName>
        <fullName evidence="4">TIGR00341 family protein</fullName>
    </recommendedName>
</protein>
<dbReference type="RefSeq" id="WP_073609825.1">
    <property type="nucleotide sequence ID" value="NZ_MRCG01000014.1"/>
</dbReference>
<dbReference type="STRING" id="549789.NIES30_18035"/>
<sequence>MRQLLIQVPWGSGQIVLQKAQACQGTNLAQWQTMGDTPQDMVLVHVSNQQVEPLLEALQDLSDLKITLVPTGVMALHPPADQAAEQVTQVEERSPIEIFLAGLQSVGSWKGFLGYAAIAGVIVWIGLFTNTNYLLVAAMLIAPFAGPAMNTAIASARGDRHLMGRSVLRYFTALLLTIGVAALLSLVFRQQIATPSMLDNSQVSVVAVLLPLAAGAAGAVNLVQSERSSLVSGTATGMLVAASLAPPAGIIGMSMAIGRWDLVVNGVFLLLLQLSGINLSAAILFRSFGLSTKGARYRRGQRGVFPVALGVSAIAIAALLTWQLSNPPSLERSSRAQRVNAEVQTVIQRFPQVKLVESTARFTRSTIAGQNTLLSEIYVQRQPGHDDSDAVIQAELTQAIQAHLLDLEFNVTPLVSISVLEAPPSKNDSPGL</sequence>
<keyword evidence="1" id="KW-0812">Transmembrane</keyword>
<evidence type="ECO:0000313" key="2">
    <source>
        <dbReference type="EMBL" id="OKH46192.1"/>
    </source>
</evidence>
<gene>
    <name evidence="2" type="ORF">NIES30_18035</name>
</gene>
<reference evidence="2 3" key="1">
    <citation type="submission" date="2016-11" db="EMBL/GenBank/DDBJ databases">
        <title>Draft Genome Sequences of Nine Cyanobacterial Strains from Diverse Habitats.</title>
        <authorList>
            <person name="Zhu T."/>
            <person name="Hou S."/>
            <person name="Lu X."/>
            <person name="Hess W.R."/>
        </authorList>
    </citation>
    <scope>NUCLEOTIDE SEQUENCE [LARGE SCALE GENOMIC DNA]</scope>
    <source>
        <strain evidence="2 3">NIES-30</strain>
    </source>
</reference>
<feature type="transmembrane region" description="Helical" evidence="1">
    <location>
        <begin position="203"/>
        <end position="223"/>
    </location>
</feature>
<evidence type="ECO:0008006" key="4">
    <source>
        <dbReference type="Google" id="ProtNLM"/>
    </source>
</evidence>
<organism evidence="2 3">
    <name type="scientific">Phormidium tenue NIES-30</name>
    <dbReference type="NCBI Taxonomy" id="549789"/>
    <lineage>
        <taxon>Bacteria</taxon>
        <taxon>Bacillati</taxon>
        <taxon>Cyanobacteriota</taxon>
        <taxon>Cyanophyceae</taxon>
        <taxon>Oscillatoriophycideae</taxon>
        <taxon>Oscillatoriales</taxon>
        <taxon>Oscillatoriaceae</taxon>
        <taxon>Phormidium</taxon>
    </lineage>
</organism>
<feature type="transmembrane region" description="Helical" evidence="1">
    <location>
        <begin position="263"/>
        <end position="284"/>
    </location>
</feature>
<keyword evidence="3" id="KW-1185">Reference proteome</keyword>
<feature type="transmembrane region" description="Helical" evidence="1">
    <location>
        <begin position="304"/>
        <end position="324"/>
    </location>
</feature>
<accession>A0A1U7J2F8</accession>
<dbReference type="InterPro" id="IPR005240">
    <property type="entry name" value="DUF389"/>
</dbReference>
<keyword evidence="1" id="KW-1133">Transmembrane helix</keyword>
<evidence type="ECO:0000256" key="1">
    <source>
        <dbReference type="SAM" id="Phobius"/>
    </source>
</evidence>
<dbReference type="PANTHER" id="PTHR20992">
    <property type="entry name" value="AT15442P-RELATED"/>
    <property type="match status" value="1"/>
</dbReference>
<dbReference type="Proteomes" id="UP000185557">
    <property type="component" value="Unassembled WGS sequence"/>
</dbReference>
<proteinExistence type="predicted"/>
<feature type="transmembrane region" description="Helical" evidence="1">
    <location>
        <begin position="134"/>
        <end position="155"/>
    </location>
</feature>
<comment type="caution">
    <text evidence="2">The sequence shown here is derived from an EMBL/GenBank/DDBJ whole genome shotgun (WGS) entry which is preliminary data.</text>
</comment>
<name>A0A1U7J2F8_9CYAN</name>
<dbReference type="AlphaFoldDB" id="A0A1U7J2F8"/>
<feature type="transmembrane region" description="Helical" evidence="1">
    <location>
        <begin position="112"/>
        <end position="128"/>
    </location>
</feature>
<feature type="transmembrane region" description="Helical" evidence="1">
    <location>
        <begin position="235"/>
        <end position="257"/>
    </location>
</feature>